<evidence type="ECO:0000259" key="5">
    <source>
        <dbReference type="PROSITE" id="PS50893"/>
    </source>
</evidence>
<dbReference type="InterPro" id="IPR003593">
    <property type="entry name" value="AAA+_ATPase"/>
</dbReference>
<dbReference type="AlphaFoldDB" id="A0A2S2CVZ7"/>
<dbReference type="PANTHER" id="PTHR42781:SF4">
    <property type="entry name" value="SPERMIDINE_PUTRESCINE IMPORT ATP-BINDING PROTEIN POTA"/>
    <property type="match status" value="1"/>
</dbReference>
<dbReference type="GO" id="GO:0140359">
    <property type="term" value="F:ABC-type transporter activity"/>
    <property type="evidence" value="ECO:0007669"/>
    <property type="project" value="UniProtKB-ARBA"/>
</dbReference>
<evidence type="ECO:0000313" key="7">
    <source>
        <dbReference type="Proteomes" id="UP000245629"/>
    </source>
</evidence>
<keyword evidence="7" id="KW-1185">Reference proteome</keyword>
<dbReference type="FunFam" id="3.40.50.300:FF:000042">
    <property type="entry name" value="Maltose/maltodextrin ABC transporter, ATP-binding protein"/>
    <property type="match status" value="1"/>
</dbReference>
<evidence type="ECO:0000256" key="4">
    <source>
        <dbReference type="ARBA" id="ARBA00022840"/>
    </source>
</evidence>
<keyword evidence="3" id="KW-0547">Nucleotide-binding</keyword>
<evidence type="ECO:0000256" key="2">
    <source>
        <dbReference type="ARBA" id="ARBA00022448"/>
    </source>
</evidence>
<accession>A0A2S2CVZ7</accession>
<reference evidence="7" key="1">
    <citation type="submission" date="2018-05" db="EMBL/GenBank/DDBJ databases">
        <title>Azospirillum thermophila sp. nov., a novel isolated from hot spring.</title>
        <authorList>
            <person name="Zhao Z."/>
        </authorList>
    </citation>
    <scope>NUCLEOTIDE SEQUENCE [LARGE SCALE GENOMIC DNA]</scope>
    <source>
        <strain evidence="7">CFH 70021</strain>
        <plasmid evidence="7">unnamed1</plasmid>
    </source>
</reference>
<sequence>MQDRSDLTSARRRRGICAVAELTVEDLTVAYGGARVLNGVSLRVQRGEFVALLGSSGCGKTTLLRAVSGFVPVDGGRITIAGRDVTVAPPERRDTAMVFQSYALWPHMTTAQNIGYGLKLRRWPRPRIADRVAEMLKLLKLDGLGDRNVTQLSGGQRQRVALGRALAVNPEILLLDEPLSNLDARIRMELRHEIRALQQRLGITAVHVTHDREEAMVMADRIVILNAGSIAQVGTPEEVYHRPASRFVASFLGAENVVALVARPTDGALDIAAGPDHDAVRLPVGEGGVHVADGAAGSIAAHFRSEAARLVGSGDAPADMLVLRGRITQTAYPGGRWRYGVMVGATSFLVDDDERRSVGDAVAIAIPPSALHCFPATGTA</sequence>
<organism evidence="6 7">
    <name type="scientific">Azospirillum thermophilum</name>
    <dbReference type="NCBI Taxonomy" id="2202148"/>
    <lineage>
        <taxon>Bacteria</taxon>
        <taxon>Pseudomonadati</taxon>
        <taxon>Pseudomonadota</taxon>
        <taxon>Alphaproteobacteria</taxon>
        <taxon>Rhodospirillales</taxon>
        <taxon>Azospirillaceae</taxon>
        <taxon>Azospirillum</taxon>
    </lineage>
</organism>
<feature type="domain" description="ABC transporter" evidence="5">
    <location>
        <begin position="22"/>
        <end position="252"/>
    </location>
</feature>
<keyword evidence="2" id="KW-0813">Transport</keyword>
<dbReference type="InterPro" id="IPR050093">
    <property type="entry name" value="ABC_SmlMolc_Importer"/>
</dbReference>
<evidence type="ECO:0000313" key="6">
    <source>
        <dbReference type="EMBL" id="AWK88661.1"/>
    </source>
</evidence>
<keyword evidence="6" id="KW-0614">Plasmid</keyword>
<geneLocation type="plasmid" evidence="6 7">
    <name>unnamed1</name>
</geneLocation>
<dbReference type="SMART" id="SM00382">
    <property type="entry name" value="AAA"/>
    <property type="match status" value="1"/>
</dbReference>
<dbReference type="GO" id="GO:0043190">
    <property type="term" value="C:ATP-binding cassette (ABC) transporter complex"/>
    <property type="evidence" value="ECO:0007669"/>
    <property type="project" value="UniProtKB-ARBA"/>
</dbReference>
<dbReference type="EMBL" id="CP029356">
    <property type="protein sequence ID" value="AWK88661.1"/>
    <property type="molecule type" value="Genomic_DNA"/>
</dbReference>
<proteinExistence type="inferred from homology"/>
<comment type="similarity">
    <text evidence="1">Belongs to the ABC transporter superfamily.</text>
</comment>
<gene>
    <name evidence="6" type="ORF">DEW08_21410</name>
</gene>
<protein>
    <submittedName>
        <fullName evidence="6">Fe3+/spermidine/putrescine ABC transporter ATP-binding protein</fullName>
    </submittedName>
</protein>
<evidence type="ECO:0000256" key="1">
    <source>
        <dbReference type="ARBA" id="ARBA00005417"/>
    </source>
</evidence>
<dbReference type="Proteomes" id="UP000245629">
    <property type="component" value="Plasmid unnamed1"/>
</dbReference>
<evidence type="ECO:0000256" key="3">
    <source>
        <dbReference type="ARBA" id="ARBA00022741"/>
    </source>
</evidence>
<name>A0A2S2CVZ7_9PROT</name>
<dbReference type="GO" id="GO:0005524">
    <property type="term" value="F:ATP binding"/>
    <property type="evidence" value="ECO:0007669"/>
    <property type="project" value="UniProtKB-KW"/>
</dbReference>
<dbReference type="PROSITE" id="PS00211">
    <property type="entry name" value="ABC_TRANSPORTER_1"/>
    <property type="match status" value="1"/>
</dbReference>
<dbReference type="InterPro" id="IPR017871">
    <property type="entry name" value="ABC_transporter-like_CS"/>
</dbReference>
<dbReference type="InterPro" id="IPR003439">
    <property type="entry name" value="ABC_transporter-like_ATP-bd"/>
</dbReference>
<dbReference type="PANTHER" id="PTHR42781">
    <property type="entry name" value="SPERMIDINE/PUTRESCINE IMPORT ATP-BINDING PROTEIN POTA"/>
    <property type="match status" value="1"/>
</dbReference>
<dbReference type="Pfam" id="PF00005">
    <property type="entry name" value="ABC_tran"/>
    <property type="match status" value="1"/>
</dbReference>
<dbReference type="InterPro" id="IPR027417">
    <property type="entry name" value="P-loop_NTPase"/>
</dbReference>
<dbReference type="InterPro" id="IPR008995">
    <property type="entry name" value="Mo/tungstate-bd_C_term_dom"/>
</dbReference>
<dbReference type="GO" id="GO:0016887">
    <property type="term" value="F:ATP hydrolysis activity"/>
    <property type="evidence" value="ECO:0007669"/>
    <property type="project" value="InterPro"/>
</dbReference>
<dbReference type="Gene3D" id="3.40.50.300">
    <property type="entry name" value="P-loop containing nucleotide triphosphate hydrolases"/>
    <property type="match status" value="1"/>
</dbReference>
<dbReference type="KEGG" id="azz:DEW08_21410"/>
<dbReference type="SUPFAM" id="SSF50331">
    <property type="entry name" value="MOP-like"/>
    <property type="match status" value="1"/>
</dbReference>
<keyword evidence="4 6" id="KW-0067">ATP-binding</keyword>
<dbReference type="OrthoDB" id="9802264at2"/>
<dbReference type="PROSITE" id="PS50893">
    <property type="entry name" value="ABC_TRANSPORTER_2"/>
    <property type="match status" value="1"/>
</dbReference>
<dbReference type="SUPFAM" id="SSF52540">
    <property type="entry name" value="P-loop containing nucleoside triphosphate hydrolases"/>
    <property type="match status" value="1"/>
</dbReference>